<evidence type="ECO:0000256" key="1">
    <source>
        <dbReference type="ARBA" id="ARBA00004922"/>
    </source>
</evidence>
<keyword evidence="10 23" id="KW-0333">Golgi apparatus</keyword>
<dbReference type="Proteomes" id="UP000693946">
    <property type="component" value="Linkage Group LG3"/>
</dbReference>
<comment type="catalytic activity">
    <reaction evidence="19">
        <text>a neolactoside nLc4Cer + GDP-beta-L-fucose = a neolactoside III(3)-alpha-Fuc-nLc4Cer + GDP + H(+)</text>
        <dbReference type="Rhea" id="RHEA:48376"/>
        <dbReference type="ChEBI" id="CHEBI:15378"/>
        <dbReference type="ChEBI" id="CHEBI:57273"/>
        <dbReference type="ChEBI" id="CHEBI:58189"/>
        <dbReference type="ChEBI" id="CHEBI:90376"/>
        <dbReference type="ChEBI" id="CHEBI:90379"/>
    </reaction>
    <physiologicalReaction direction="left-to-right" evidence="19">
        <dbReference type="Rhea" id="RHEA:48377"/>
    </physiologicalReaction>
</comment>
<dbReference type="FunFam" id="3.40.50.11660:FF:000001">
    <property type="entry name" value="alpha-(1,3)-fucosyltransferase 9"/>
    <property type="match status" value="1"/>
</dbReference>
<comment type="catalytic activity">
    <reaction evidence="15">
        <text>alpha-D-galactosyl-(1-&gt;3)-beta-D-galactosyl-(1-&gt;4)-N-acetyl-beta-D-glucosaminyl-(1-&gt;3)-beta-D-galactosyl-(1-&gt;4)-beta-D-glucosyl-(1&lt;-&gt;1')-ceramide + GDP-beta-L-fucose = a neolactoside IV(3)-alpha-Gal,III(3)-alpha-Fuc-nLc4Cer + GDP + H(+)</text>
        <dbReference type="Rhea" id="RHEA:48380"/>
        <dbReference type="ChEBI" id="CHEBI:15378"/>
        <dbReference type="ChEBI" id="CHEBI:57273"/>
        <dbReference type="ChEBI" id="CHEBI:58189"/>
        <dbReference type="ChEBI" id="CHEBI:90380"/>
        <dbReference type="ChEBI" id="CHEBI:90381"/>
    </reaction>
    <physiologicalReaction direction="left-to-right" evidence="15">
        <dbReference type="Rhea" id="RHEA:48381"/>
    </physiologicalReaction>
</comment>
<comment type="catalytic activity">
    <reaction evidence="14">
        <text>a beta-D-galactosyl-(1-&gt;4)-N-acetyl-beta-D-glucosaminyl derivative + GDP-beta-L-fucose = a beta-D-galactosyl-(1-&gt;4)-[alpha-L-fucosyl-(1-&gt;3)]-N-acetyl-beta-D-glucosaminyl derivative + GDP + H(+)</text>
        <dbReference type="Rhea" id="RHEA:14257"/>
        <dbReference type="ChEBI" id="CHEBI:15378"/>
        <dbReference type="ChEBI" id="CHEBI:57273"/>
        <dbReference type="ChEBI" id="CHEBI:58189"/>
        <dbReference type="ChEBI" id="CHEBI:133507"/>
        <dbReference type="ChEBI" id="CHEBI:137941"/>
        <dbReference type="EC" id="2.4.1.152"/>
    </reaction>
    <physiologicalReaction direction="left-to-right" evidence="14">
        <dbReference type="Rhea" id="RHEA:14258"/>
    </physiologicalReaction>
</comment>
<evidence type="ECO:0000256" key="11">
    <source>
        <dbReference type="ARBA" id="ARBA00023098"/>
    </source>
</evidence>
<evidence type="ECO:0000256" key="13">
    <source>
        <dbReference type="ARBA" id="ARBA00023180"/>
    </source>
</evidence>
<evidence type="ECO:0000256" key="8">
    <source>
        <dbReference type="ARBA" id="ARBA00022968"/>
    </source>
</evidence>
<evidence type="ECO:0000256" key="22">
    <source>
        <dbReference type="ARBA" id="ARBA00043838"/>
    </source>
</evidence>
<evidence type="ECO:0000256" key="6">
    <source>
        <dbReference type="ARBA" id="ARBA00022679"/>
    </source>
</evidence>
<name>A0AAV6QZW3_SOLSE</name>
<reference evidence="26 27" key="1">
    <citation type="journal article" date="2021" name="Sci. Rep.">
        <title>Chromosome anchoring in Senegalese sole (Solea senegalensis) reveals sex-associated markers and genome rearrangements in flatfish.</title>
        <authorList>
            <person name="Guerrero-Cozar I."/>
            <person name="Gomez-Garrido J."/>
            <person name="Berbel C."/>
            <person name="Martinez-Blanch J.F."/>
            <person name="Alioto T."/>
            <person name="Claros M.G."/>
            <person name="Gagnaire P.A."/>
            <person name="Manchado M."/>
        </authorList>
    </citation>
    <scope>NUCLEOTIDE SEQUENCE [LARGE SCALE GENOMIC DNA]</scope>
    <source>
        <strain evidence="26">Sse05_10M</strain>
    </source>
</reference>
<comment type="subcellular location">
    <subcellularLocation>
        <location evidence="23">Golgi apparatus</location>
        <location evidence="23">Golgi stack membrane</location>
        <topology evidence="23">Single-pass type II membrane protein</topology>
    </subcellularLocation>
    <subcellularLocation>
        <location evidence="20">Golgi apparatus</location>
        <location evidence="20">trans-Golgi network membrane</location>
        <topology evidence="20">Single-pass type II membrane protein</topology>
    </subcellularLocation>
</comment>
<organism evidence="26 27">
    <name type="scientific">Solea senegalensis</name>
    <name type="common">Senegalese sole</name>
    <dbReference type="NCBI Taxonomy" id="28829"/>
    <lineage>
        <taxon>Eukaryota</taxon>
        <taxon>Metazoa</taxon>
        <taxon>Chordata</taxon>
        <taxon>Craniata</taxon>
        <taxon>Vertebrata</taxon>
        <taxon>Euteleostomi</taxon>
        <taxon>Actinopterygii</taxon>
        <taxon>Neopterygii</taxon>
        <taxon>Teleostei</taxon>
        <taxon>Neoteleostei</taxon>
        <taxon>Acanthomorphata</taxon>
        <taxon>Carangaria</taxon>
        <taxon>Pleuronectiformes</taxon>
        <taxon>Pleuronectoidei</taxon>
        <taxon>Soleidae</taxon>
        <taxon>Solea</taxon>
    </lineage>
</organism>
<comment type="catalytic activity">
    <reaction evidence="17">
        <text>alpha-N-glycoloylneuraminosyl-(2-&gt;3)-beta-D-galactosyl-(1-&gt;4)-N-acetyl-beta-D-glucosaminyl-(1-&gt;3)-beta-D-galactosyl-(1-&gt;4)-N-acetyl-beta-D-glucosaminyl-(1-&gt;3)-beta-D-galactosyl-(1-&gt;4)-beta-D-glucosyl-(1&lt;-&gt;1')-ceramide + GDP-beta-L-fucose = alpha-N-glycoloylneuraminosyl-(2-&gt;3)-beta-D-galactosyl-(1-&gt;4)-N-acetyl-beta-D-glucosaminyl-(1-&gt;3)-beta-D-galactosyl-(1-&gt;4)-[alpha-L-fucosyl-(1-&gt;3)]-N-acetyl-beta-D-glucosaminyl-(1-&gt;3)-beta-D-galactosyl-(1-&gt;4)-beta-D-glucosyl-(1&lt;-&gt;1')-ceramide + GDP + H(+)</text>
        <dbReference type="Rhea" id="RHEA:48388"/>
        <dbReference type="ChEBI" id="CHEBI:15378"/>
        <dbReference type="ChEBI" id="CHEBI:57273"/>
        <dbReference type="ChEBI" id="CHEBI:58189"/>
        <dbReference type="ChEBI" id="CHEBI:90383"/>
        <dbReference type="ChEBI" id="CHEBI:90384"/>
    </reaction>
    <physiologicalReaction direction="left-to-right" evidence="17">
        <dbReference type="Rhea" id="RHEA:48389"/>
    </physiologicalReaction>
</comment>
<evidence type="ECO:0000256" key="21">
    <source>
        <dbReference type="ARBA" id="ARBA00043828"/>
    </source>
</evidence>
<dbReference type="Pfam" id="PF17039">
    <property type="entry name" value="Glyco_tran_10_N"/>
    <property type="match status" value="1"/>
</dbReference>
<feature type="transmembrane region" description="Helical" evidence="23">
    <location>
        <begin position="12"/>
        <end position="32"/>
    </location>
</feature>
<evidence type="ECO:0000259" key="24">
    <source>
        <dbReference type="Pfam" id="PF00852"/>
    </source>
</evidence>
<proteinExistence type="inferred from homology"/>
<dbReference type="GO" id="GO:0006629">
    <property type="term" value="P:lipid metabolic process"/>
    <property type="evidence" value="ECO:0007669"/>
    <property type="project" value="UniProtKB-KW"/>
</dbReference>
<dbReference type="GO" id="GO:0032580">
    <property type="term" value="C:Golgi cisterna membrane"/>
    <property type="evidence" value="ECO:0007669"/>
    <property type="project" value="UniProtKB-SubCell"/>
</dbReference>
<comment type="catalytic activity">
    <reaction evidence="18">
        <text>an N-acetyl-alpha-neuraminyl-(2-&gt;3)-beta-D-galactosyl-(1-&gt;4)-N-acetyl-beta-D-glucosaminyl derivative + GDP-beta-L-fucose = an alpha-Neu5Ac-(2-&gt;3)-beta-D-Gal-(1-&gt;4)-[alpha-L-Fuc-(1-&gt;3)]-beta-D-GlcNAc derivative + GDP + H(+)</text>
        <dbReference type="Rhea" id="RHEA:56076"/>
        <dbReference type="ChEBI" id="CHEBI:15378"/>
        <dbReference type="ChEBI" id="CHEBI:57273"/>
        <dbReference type="ChEBI" id="CHEBI:58189"/>
        <dbReference type="ChEBI" id="CHEBI:136545"/>
        <dbReference type="ChEBI" id="CHEBI:139509"/>
    </reaction>
    <physiologicalReaction direction="left-to-right" evidence="18">
        <dbReference type="Rhea" id="RHEA:56077"/>
    </physiologicalReaction>
</comment>
<evidence type="ECO:0000256" key="12">
    <source>
        <dbReference type="ARBA" id="ARBA00023136"/>
    </source>
</evidence>
<dbReference type="GO" id="GO:0017083">
    <property type="term" value="F:4-galactosyl-N-acetylglucosaminide 3-alpha-L-fucosyltransferase activity"/>
    <property type="evidence" value="ECO:0007669"/>
    <property type="project" value="UniProtKB-EC"/>
</dbReference>
<evidence type="ECO:0000256" key="17">
    <source>
        <dbReference type="ARBA" id="ARBA00036295"/>
    </source>
</evidence>
<dbReference type="EMBL" id="JAGKHQ010000015">
    <property type="protein sequence ID" value="KAG7497704.1"/>
    <property type="molecule type" value="Genomic_DNA"/>
</dbReference>
<protein>
    <recommendedName>
        <fullName evidence="23">Fucosyltransferase</fullName>
        <ecNumber evidence="23">2.4.1.-</ecNumber>
    </recommendedName>
</protein>
<dbReference type="InterPro" id="IPR055270">
    <property type="entry name" value="Glyco_tran_10_C"/>
</dbReference>
<evidence type="ECO:0000256" key="23">
    <source>
        <dbReference type="RuleBase" id="RU003832"/>
    </source>
</evidence>
<dbReference type="InterPro" id="IPR031481">
    <property type="entry name" value="Glyco_tran_10_N"/>
</dbReference>
<evidence type="ECO:0000256" key="7">
    <source>
        <dbReference type="ARBA" id="ARBA00022692"/>
    </source>
</evidence>
<feature type="domain" description="Fucosyltransferase N-terminal" evidence="25">
    <location>
        <begin position="88"/>
        <end position="190"/>
    </location>
</feature>
<evidence type="ECO:0000256" key="15">
    <source>
        <dbReference type="ARBA" id="ARBA00036053"/>
    </source>
</evidence>
<dbReference type="PANTHER" id="PTHR11929:SF10">
    <property type="entry name" value="4-GALACTOSYL-N-ACETYLGLUCOSAMINIDE 3-ALPHA-L-FUCOSYLTRANSFERASE 9"/>
    <property type="match status" value="1"/>
</dbReference>
<evidence type="ECO:0000256" key="9">
    <source>
        <dbReference type="ARBA" id="ARBA00022989"/>
    </source>
</evidence>
<evidence type="ECO:0000313" key="27">
    <source>
        <dbReference type="Proteomes" id="UP000693946"/>
    </source>
</evidence>
<keyword evidence="27" id="KW-1185">Reference proteome</keyword>
<evidence type="ECO:0000256" key="19">
    <source>
        <dbReference type="ARBA" id="ARBA00036757"/>
    </source>
</evidence>
<evidence type="ECO:0000256" key="20">
    <source>
        <dbReference type="ARBA" id="ARBA00037848"/>
    </source>
</evidence>
<accession>A0AAV6QZW3</accession>
<comment type="catalytic activity">
    <reaction evidence="21">
        <text>beta-D-Gal-(1-&gt;4)-beta-D-GlcNAc-(1-&gt;3)-beta-D-Gal-(1-&gt;4)-D-Glc + GDP-beta-L-fucose = beta-D-Gal-(1-&gt;4)-[alpha-L-Fuc-(1-&gt;3)]-beta-D-GlcNAc-(1-&gt;3)-beta-D-Gal-(1-&gt;4)-D-Glc + GDP + H(+)</text>
        <dbReference type="Rhea" id="RHEA:77187"/>
        <dbReference type="ChEBI" id="CHEBI:15378"/>
        <dbReference type="ChEBI" id="CHEBI:57273"/>
        <dbReference type="ChEBI" id="CHEBI:58189"/>
        <dbReference type="ChEBI" id="CHEBI:60239"/>
        <dbReference type="ChEBI" id="CHEBI:61352"/>
    </reaction>
    <physiologicalReaction direction="left-to-right" evidence="21">
        <dbReference type="Rhea" id="RHEA:77188"/>
    </physiologicalReaction>
</comment>
<comment type="similarity">
    <text evidence="3 23">Belongs to the glycosyltransferase 10 family.</text>
</comment>
<evidence type="ECO:0000256" key="5">
    <source>
        <dbReference type="ARBA" id="ARBA00022676"/>
    </source>
</evidence>
<dbReference type="EC" id="2.4.1.-" evidence="23"/>
<sequence length="381" mass="44648">MSLAGGQMTFLPKCVFSCIMVLCFAGLFFMYYKPHINFPTFTAHTERGDHSCQCPVDAVEQRSNPNCSSEPQIDPTVVQKTQEDAEPDTVVLVWFWPFGFQFDLSCDTYNVKRCLLTADKSLYDEAHGVLIHHRDIRGDNLPKDPRPWFQKWVWFNMESPANTQQVPHIDELFNLTCSYRLDSNIPVPYGHLEPRASGEETFQVPPKDKLVCWIVSNWNPNHRRVQFYNELKKHVNITVYGKAFGKPVNSEEYNHIVSSCKFYLSFENSVYKDYITEKLYRPLMLGALPVTLGPTRQNYEDHVPGDSFIHVHDFPTAKQLADRLLYLDRDDTEYMKYFDWTKRYQTKLSALGQDHACETCRFLQQHGRYQAFRNLKKWYWA</sequence>
<keyword evidence="7 23" id="KW-0812">Transmembrane</keyword>
<evidence type="ECO:0000256" key="10">
    <source>
        <dbReference type="ARBA" id="ARBA00023034"/>
    </source>
</evidence>
<comment type="caution">
    <text evidence="26">The sequence shown here is derived from an EMBL/GenBank/DDBJ whole genome shotgun (WGS) entry which is preliminary data.</text>
</comment>
<comment type="pathway">
    <text evidence="1">Protein modification; protein glycosylation.</text>
</comment>
<keyword evidence="12 23" id="KW-0472">Membrane</keyword>
<evidence type="ECO:0000256" key="4">
    <source>
        <dbReference type="ARBA" id="ARBA00011738"/>
    </source>
</evidence>
<comment type="subunit">
    <text evidence="4">Homodimer.</text>
</comment>
<dbReference type="Pfam" id="PF00852">
    <property type="entry name" value="Glyco_transf_10"/>
    <property type="match status" value="1"/>
</dbReference>
<keyword evidence="11" id="KW-0443">Lipid metabolism</keyword>
<feature type="domain" description="Fucosyltransferase C-terminal" evidence="24">
    <location>
        <begin position="205"/>
        <end position="378"/>
    </location>
</feature>
<dbReference type="AlphaFoldDB" id="A0AAV6QZW3"/>
<keyword evidence="5 23" id="KW-0328">Glycosyltransferase</keyword>
<keyword evidence="13" id="KW-0325">Glycoprotein</keyword>
<evidence type="ECO:0000256" key="14">
    <source>
        <dbReference type="ARBA" id="ARBA00029329"/>
    </source>
</evidence>
<comment type="pathway">
    <text evidence="2">Glycolipid biosynthesis.</text>
</comment>
<keyword evidence="8" id="KW-0735">Signal-anchor</keyword>
<keyword evidence="6 23" id="KW-0808">Transferase</keyword>
<comment type="catalytic activity">
    <reaction evidence="22">
        <text>an alpha-L-Fuc-(1-&gt;2)-beta-D-Gal-(1-&gt;4)-beta-D-GlcNAc derivative + GDP-beta-L-fucose = an alpha-L-Fuc-(1-&gt;2)-beta-D-Gal-(1-&gt;4)-[alpha-L-Fuc-(1-&gt;3)]-beta-D-GlcNAc derivative + GDP + H(+)</text>
        <dbReference type="Rhea" id="RHEA:77191"/>
        <dbReference type="ChEBI" id="CHEBI:15378"/>
        <dbReference type="ChEBI" id="CHEBI:57273"/>
        <dbReference type="ChEBI" id="CHEBI:58189"/>
        <dbReference type="ChEBI" id="CHEBI:133510"/>
        <dbReference type="ChEBI" id="CHEBI:195560"/>
    </reaction>
    <physiologicalReaction direction="left-to-right" evidence="22">
        <dbReference type="Rhea" id="RHEA:77192"/>
    </physiologicalReaction>
</comment>
<gene>
    <name evidence="26" type="ORF">JOB18_042288</name>
</gene>
<dbReference type="InterPro" id="IPR001503">
    <property type="entry name" value="Glyco_trans_10"/>
</dbReference>
<evidence type="ECO:0000256" key="3">
    <source>
        <dbReference type="ARBA" id="ARBA00008919"/>
    </source>
</evidence>
<evidence type="ECO:0000256" key="18">
    <source>
        <dbReference type="ARBA" id="ARBA00036481"/>
    </source>
</evidence>
<keyword evidence="9 23" id="KW-1133">Transmembrane helix</keyword>
<evidence type="ECO:0000259" key="25">
    <source>
        <dbReference type="Pfam" id="PF17039"/>
    </source>
</evidence>
<evidence type="ECO:0000256" key="16">
    <source>
        <dbReference type="ARBA" id="ARBA00036234"/>
    </source>
</evidence>
<dbReference type="PANTHER" id="PTHR11929">
    <property type="entry name" value="ALPHA- 1,3 -FUCOSYLTRANSFERASE"/>
    <property type="match status" value="1"/>
</dbReference>
<comment type="catalytic activity">
    <reaction evidence="16">
        <text>an alpha-Neu5Ac-(2-&gt;3)-beta-D-Gal-(1-&gt;4)-beta-D-GlcNAc-(1-&gt;3)-beta-D-Gal-(1-&gt;4)-beta-D-GlcNAc derivative + GDP-beta-L-fucose = an alpha-Neu5Ac-(2-&gt;3)-beta-D-Gal-(1-&gt;4)-beta-D-GlcNAc-(1-&gt;3)-beta-D-Gal-(1-&gt;4)-[alpha-L-Fuc-(1-&gt;3)]-beta-D-GlcNAc derivative + GDP + H(+)</text>
        <dbReference type="Rhea" id="RHEA:68044"/>
        <dbReference type="ChEBI" id="CHEBI:15378"/>
        <dbReference type="ChEBI" id="CHEBI:57273"/>
        <dbReference type="ChEBI" id="CHEBI:58189"/>
        <dbReference type="ChEBI" id="CHEBI:145343"/>
        <dbReference type="ChEBI" id="CHEBI:176900"/>
    </reaction>
    <physiologicalReaction direction="left-to-right" evidence="16">
        <dbReference type="Rhea" id="RHEA:68045"/>
    </physiologicalReaction>
</comment>
<evidence type="ECO:0000256" key="2">
    <source>
        <dbReference type="ARBA" id="ARBA00004934"/>
    </source>
</evidence>
<evidence type="ECO:0000313" key="26">
    <source>
        <dbReference type="EMBL" id="KAG7497704.1"/>
    </source>
</evidence>